<evidence type="ECO:0000313" key="2">
    <source>
        <dbReference type="Proteomes" id="UP000824178"/>
    </source>
</evidence>
<evidence type="ECO:0000313" key="1">
    <source>
        <dbReference type="EMBL" id="MBU3819784.1"/>
    </source>
</evidence>
<reference evidence="1" key="2">
    <citation type="submission" date="2021-04" db="EMBL/GenBank/DDBJ databases">
        <authorList>
            <person name="Gilroy R."/>
        </authorList>
    </citation>
    <scope>NUCLEOTIDE SEQUENCE</scope>
    <source>
        <strain evidence="1">742</strain>
    </source>
</reference>
<dbReference type="Proteomes" id="UP000824178">
    <property type="component" value="Unassembled WGS sequence"/>
</dbReference>
<dbReference type="AlphaFoldDB" id="A0A9E2KL60"/>
<protein>
    <submittedName>
        <fullName evidence="1">ATPase</fullName>
    </submittedName>
</protein>
<dbReference type="EMBL" id="JAHLFH010000111">
    <property type="protein sequence ID" value="MBU3819784.1"/>
    <property type="molecule type" value="Genomic_DNA"/>
</dbReference>
<sequence>MSISELLDTIEDALEESAGMPLSGGKRIVDVDQIRDYLDEIRSNLPSELRQAQAIVNDRSQIVDLANAQASAIIKKAEERARILVSESEIVKTAQQRAAEIVSQAQSEGRTIRQTVTDYCETMLKNTEEVMAANAAQVKNVRANLRQTSKKSGQ</sequence>
<proteinExistence type="predicted"/>
<name>A0A9E2KL60_9FIRM</name>
<accession>A0A9E2KL60</accession>
<comment type="caution">
    <text evidence="1">The sequence shown here is derived from an EMBL/GenBank/DDBJ whole genome shotgun (WGS) entry which is preliminary data.</text>
</comment>
<reference evidence="1" key="1">
    <citation type="journal article" date="2021" name="PeerJ">
        <title>Extensive microbial diversity within the chicken gut microbiome revealed by metagenomics and culture.</title>
        <authorList>
            <person name="Gilroy R."/>
            <person name="Ravi A."/>
            <person name="Getino M."/>
            <person name="Pursley I."/>
            <person name="Horton D.L."/>
            <person name="Alikhan N.F."/>
            <person name="Baker D."/>
            <person name="Gharbi K."/>
            <person name="Hall N."/>
            <person name="Watson M."/>
            <person name="Adriaenssens E.M."/>
            <person name="Foster-Nyarko E."/>
            <person name="Jarju S."/>
            <person name="Secka A."/>
            <person name="Antonio M."/>
            <person name="Oren A."/>
            <person name="Chaudhuri R.R."/>
            <person name="La Ragione R."/>
            <person name="Hildebrand F."/>
            <person name="Pallen M.J."/>
        </authorList>
    </citation>
    <scope>NUCLEOTIDE SEQUENCE</scope>
    <source>
        <strain evidence="1">742</strain>
    </source>
</reference>
<organism evidence="1 2">
    <name type="scientific">Candidatus Faecalibacterium intestinavium</name>
    <dbReference type="NCBI Taxonomy" id="2838580"/>
    <lineage>
        <taxon>Bacteria</taxon>
        <taxon>Bacillati</taxon>
        <taxon>Bacillota</taxon>
        <taxon>Clostridia</taxon>
        <taxon>Eubacteriales</taxon>
        <taxon>Oscillospiraceae</taxon>
        <taxon>Faecalibacterium</taxon>
    </lineage>
</organism>
<gene>
    <name evidence="1" type="ORF">H9864_05375</name>
</gene>